<protein>
    <submittedName>
        <fullName evidence="1">DUF1569 domain-containing protein</fullName>
    </submittedName>
</protein>
<dbReference type="EMBL" id="WPIK01000023">
    <property type="protein sequence ID" value="MVN23377.1"/>
    <property type="molecule type" value="Genomic_DNA"/>
</dbReference>
<keyword evidence="2" id="KW-1185">Reference proteome</keyword>
<dbReference type="Gene3D" id="1.20.120.450">
    <property type="entry name" value="dinb family like domain"/>
    <property type="match status" value="1"/>
</dbReference>
<reference evidence="1 2" key="1">
    <citation type="submission" date="2019-12" db="EMBL/GenBank/DDBJ databases">
        <title>Mucilaginibacter sp. HMF7410 genome sequencing and assembly.</title>
        <authorList>
            <person name="Kang H."/>
            <person name="Cha I."/>
            <person name="Kim H."/>
            <person name="Joh K."/>
        </authorList>
    </citation>
    <scope>NUCLEOTIDE SEQUENCE [LARGE SCALE GENOMIC DNA]</scope>
    <source>
        <strain evidence="1 2">HMF7410</strain>
    </source>
</reference>
<proteinExistence type="predicted"/>
<dbReference type="SUPFAM" id="SSF109854">
    <property type="entry name" value="DinB/YfiT-like putative metalloenzymes"/>
    <property type="match status" value="1"/>
</dbReference>
<dbReference type="Pfam" id="PF07606">
    <property type="entry name" value="DUF1569"/>
    <property type="match status" value="1"/>
</dbReference>
<dbReference type="Proteomes" id="UP000462014">
    <property type="component" value="Unassembled WGS sequence"/>
</dbReference>
<comment type="caution">
    <text evidence="1">The sequence shown here is derived from an EMBL/GenBank/DDBJ whole genome shotgun (WGS) entry which is preliminary data.</text>
</comment>
<name>A0A7K1T1H6_9SPHI</name>
<dbReference type="InterPro" id="IPR034660">
    <property type="entry name" value="DinB/YfiT-like"/>
</dbReference>
<dbReference type="AlphaFoldDB" id="A0A7K1T1H6"/>
<accession>A0A7K1T1H6</accession>
<dbReference type="RefSeq" id="WP_157569544.1">
    <property type="nucleotide sequence ID" value="NZ_WPIK01000023.1"/>
</dbReference>
<gene>
    <name evidence="1" type="ORF">GO621_17775</name>
</gene>
<organism evidence="1 2">
    <name type="scientific">Mucilaginibacter arboris</name>
    <dbReference type="NCBI Taxonomy" id="2682090"/>
    <lineage>
        <taxon>Bacteria</taxon>
        <taxon>Pseudomonadati</taxon>
        <taxon>Bacteroidota</taxon>
        <taxon>Sphingobacteriia</taxon>
        <taxon>Sphingobacteriales</taxon>
        <taxon>Sphingobacteriaceae</taxon>
        <taxon>Mucilaginibacter</taxon>
    </lineage>
</organism>
<dbReference type="InterPro" id="IPR011463">
    <property type="entry name" value="DUF1569"/>
</dbReference>
<sequence length="146" mass="17303">MKSIFEKTTRNELINRVSSLNENCTAQWGKMNVSQMMKHCTQWDEMALGKKKYKQSFLGKLIGKWAIKDMMKDEPMKKNLATVSSFIIKSNPNFTEEKKKWIKLLNEYENFPNDSFIHPFFGAMTKEQTGYIVYKHIDHHLRQFDV</sequence>
<evidence type="ECO:0000313" key="2">
    <source>
        <dbReference type="Proteomes" id="UP000462014"/>
    </source>
</evidence>
<evidence type="ECO:0000313" key="1">
    <source>
        <dbReference type="EMBL" id="MVN23377.1"/>
    </source>
</evidence>